<sequence length="144" mass="16516">MMTLDFRPNQYGQAWSASTCWLLINVHQSSYFLCVWHQCRICPTSGWVLCCPPACGGQYSKHPLRRTSARRAEQCTSADRSHDRILLLLIPQQCQDTHVFILPVVACESAGAAQELRYIFWEMILCACSRLAAMPCFYNEDFFL</sequence>
<dbReference type="AlphaFoldDB" id="A0A9Q1HVA0"/>
<dbReference type="Proteomes" id="UP001152803">
    <property type="component" value="Unassembled WGS sequence"/>
</dbReference>
<evidence type="ECO:0000313" key="1">
    <source>
        <dbReference type="EMBL" id="KAJ8265204.1"/>
    </source>
</evidence>
<comment type="caution">
    <text evidence="1">The sequence shown here is derived from an EMBL/GenBank/DDBJ whole genome shotgun (WGS) entry which is preliminary data.</text>
</comment>
<gene>
    <name evidence="1" type="ORF">COCON_G00143030</name>
</gene>
<organism evidence="1 2">
    <name type="scientific">Conger conger</name>
    <name type="common">Conger eel</name>
    <name type="synonym">Muraena conger</name>
    <dbReference type="NCBI Taxonomy" id="82655"/>
    <lineage>
        <taxon>Eukaryota</taxon>
        <taxon>Metazoa</taxon>
        <taxon>Chordata</taxon>
        <taxon>Craniata</taxon>
        <taxon>Vertebrata</taxon>
        <taxon>Euteleostomi</taxon>
        <taxon>Actinopterygii</taxon>
        <taxon>Neopterygii</taxon>
        <taxon>Teleostei</taxon>
        <taxon>Anguilliformes</taxon>
        <taxon>Congridae</taxon>
        <taxon>Conger</taxon>
    </lineage>
</organism>
<protein>
    <submittedName>
        <fullName evidence="1">Uncharacterized protein</fullName>
    </submittedName>
</protein>
<dbReference type="EMBL" id="JAFJMO010000010">
    <property type="protein sequence ID" value="KAJ8265204.1"/>
    <property type="molecule type" value="Genomic_DNA"/>
</dbReference>
<reference evidence="1" key="1">
    <citation type="journal article" date="2023" name="Science">
        <title>Genome structures resolve the early diversification of teleost fishes.</title>
        <authorList>
            <person name="Parey E."/>
            <person name="Louis A."/>
            <person name="Montfort J."/>
            <person name="Bouchez O."/>
            <person name="Roques C."/>
            <person name="Iampietro C."/>
            <person name="Lluch J."/>
            <person name="Castinel A."/>
            <person name="Donnadieu C."/>
            <person name="Desvignes T."/>
            <person name="Floi Bucao C."/>
            <person name="Jouanno E."/>
            <person name="Wen M."/>
            <person name="Mejri S."/>
            <person name="Dirks R."/>
            <person name="Jansen H."/>
            <person name="Henkel C."/>
            <person name="Chen W.J."/>
            <person name="Zahm M."/>
            <person name="Cabau C."/>
            <person name="Klopp C."/>
            <person name="Thompson A.W."/>
            <person name="Robinson-Rechavi M."/>
            <person name="Braasch I."/>
            <person name="Lecointre G."/>
            <person name="Bobe J."/>
            <person name="Postlethwait J.H."/>
            <person name="Berthelot C."/>
            <person name="Roest Crollius H."/>
            <person name="Guiguen Y."/>
        </authorList>
    </citation>
    <scope>NUCLEOTIDE SEQUENCE</scope>
    <source>
        <strain evidence="1">Concon-B</strain>
    </source>
</reference>
<keyword evidence="2" id="KW-1185">Reference proteome</keyword>
<proteinExistence type="predicted"/>
<evidence type="ECO:0000313" key="2">
    <source>
        <dbReference type="Proteomes" id="UP001152803"/>
    </source>
</evidence>
<name>A0A9Q1HVA0_CONCO</name>
<accession>A0A9Q1HVA0</accession>